<evidence type="ECO:0000256" key="3">
    <source>
        <dbReference type="ARBA" id="ARBA00023163"/>
    </source>
</evidence>
<dbReference type="InterPro" id="IPR036388">
    <property type="entry name" value="WH-like_DNA-bd_sf"/>
</dbReference>
<dbReference type="SMART" id="SM00418">
    <property type="entry name" value="HTH_ARSR"/>
    <property type="match status" value="1"/>
</dbReference>
<dbReference type="Proteomes" id="UP001458415">
    <property type="component" value="Unassembled WGS sequence"/>
</dbReference>
<dbReference type="InterPro" id="IPR011991">
    <property type="entry name" value="ArsR-like_HTH"/>
</dbReference>
<gene>
    <name evidence="5" type="ORF">ABT317_22230</name>
</gene>
<accession>A0ABV1W606</accession>
<dbReference type="SUPFAM" id="SSF46785">
    <property type="entry name" value="Winged helix' DNA-binding domain"/>
    <property type="match status" value="1"/>
</dbReference>
<evidence type="ECO:0000259" key="4">
    <source>
        <dbReference type="SMART" id="SM00418"/>
    </source>
</evidence>
<evidence type="ECO:0000256" key="2">
    <source>
        <dbReference type="ARBA" id="ARBA00023125"/>
    </source>
</evidence>
<dbReference type="PANTHER" id="PTHR43132">
    <property type="entry name" value="ARSENICAL RESISTANCE OPERON REPRESSOR ARSR-RELATED"/>
    <property type="match status" value="1"/>
</dbReference>
<name>A0ABV1W606_9ACTN</name>
<organism evidence="5 6">
    <name type="scientific">Streptomyces carpinensis</name>
    <dbReference type="NCBI Taxonomy" id="66369"/>
    <lineage>
        <taxon>Bacteria</taxon>
        <taxon>Bacillati</taxon>
        <taxon>Actinomycetota</taxon>
        <taxon>Actinomycetes</taxon>
        <taxon>Kitasatosporales</taxon>
        <taxon>Streptomycetaceae</taxon>
        <taxon>Streptomyces</taxon>
    </lineage>
</organism>
<sequence>MGGQVISIRLGCDALVGARFVISPLAQLGFMLDFGLTAVGGGRRMERVGGETLMRRDMKILGAMRREARTCVPPFMFPSADVHASVESELQQVSSTPSGVIKRQMNTFLKSARTGGRPDSAELRTIVAFLESGERSFAQRVARELGQLWSACLSARWNAVRRFMEADIQHRAAAIAQRGLGATLNSLHPALSYDAGTLRIEDERTWTVAESRKIVLHPSPLAKTWVVRDDPAGEGGVHLAYPVRPGVKGHLPGGGRMDPLGEVIGQSRLLLLADLGNPQTTTELAERHHMSASTVSYHLSRLHRVGLLNRVREGSKVYYQRTPEADRLVAHRGRRVLPGAHKVHADVADVADAGSADIPRCSGAVVPA</sequence>
<evidence type="ECO:0000313" key="5">
    <source>
        <dbReference type="EMBL" id="MER6979618.1"/>
    </source>
</evidence>
<dbReference type="CDD" id="cd00090">
    <property type="entry name" value="HTH_ARSR"/>
    <property type="match status" value="1"/>
</dbReference>
<keyword evidence="3" id="KW-0804">Transcription</keyword>
<protein>
    <submittedName>
        <fullName evidence="5">ArsR family transcriptional regulator</fullName>
    </submittedName>
</protein>
<dbReference type="Gene3D" id="1.10.10.10">
    <property type="entry name" value="Winged helix-like DNA-binding domain superfamily/Winged helix DNA-binding domain"/>
    <property type="match status" value="1"/>
</dbReference>
<reference evidence="5 6" key="1">
    <citation type="submission" date="2024-06" db="EMBL/GenBank/DDBJ databases">
        <title>The Natural Products Discovery Center: Release of the First 8490 Sequenced Strains for Exploring Actinobacteria Biosynthetic Diversity.</title>
        <authorList>
            <person name="Kalkreuter E."/>
            <person name="Kautsar S.A."/>
            <person name="Yang D."/>
            <person name="Bader C.D."/>
            <person name="Teijaro C.N."/>
            <person name="Fluegel L."/>
            <person name="Davis C.M."/>
            <person name="Simpson J.R."/>
            <person name="Lauterbach L."/>
            <person name="Steele A.D."/>
            <person name="Gui C."/>
            <person name="Meng S."/>
            <person name="Li G."/>
            <person name="Viehrig K."/>
            <person name="Ye F."/>
            <person name="Su P."/>
            <person name="Kiefer A.F."/>
            <person name="Nichols A."/>
            <person name="Cepeda A.J."/>
            <person name="Yan W."/>
            <person name="Fan B."/>
            <person name="Jiang Y."/>
            <person name="Adhikari A."/>
            <person name="Zheng C.-J."/>
            <person name="Schuster L."/>
            <person name="Cowan T.M."/>
            <person name="Smanski M.J."/>
            <person name="Chevrette M.G."/>
            <person name="De Carvalho L.P.S."/>
            <person name="Shen B."/>
        </authorList>
    </citation>
    <scope>NUCLEOTIDE SEQUENCE [LARGE SCALE GENOMIC DNA]</scope>
    <source>
        <strain evidence="5 6">NPDC000634</strain>
    </source>
</reference>
<comment type="caution">
    <text evidence="5">The sequence shown here is derived from an EMBL/GenBank/DDBJ whole genome shotgun (WGS) entry which is preliminary data.</text>
</comment>
<keyword evidence="2" id="KW-0238">DNA-binding</keyword>
<keyword evidence="1" id="KW-0805">Transcription regulation</keyword>
<proteinExistence type="predicted"/>
<feature type="domain" description="HTH arsR-type" evidence="4">
    <location>
        <begin position="259"/>
        <end position="342"/>
    </location>
</feature>
<evidence type="ECO:0000313" key="6">
    <source>
        <dbReference type="Proteomes" id="UP001458415"/>
    </source>
</evidence>
<evidence type="ECO:0000256" key="1">
    <source>
        <dbReference type="ARBA" id="ARBA00023015"/>
    </source>
</evidence>
<dbReference type="InterPro" id="IPR036390">
    <property type="entry name" value="WH_DNA-bd_sf"/>
</dbReference>
<keyword evidence="6" id="KW-1185">Reference proteome</keyword>
<dbReference type="PANTHER" id="PTHR43132:SF6">
    <property type="entry name" value="HTH-TYPE TRANSCRIPTIONAL REPRESSOR CZRA"/>
    <property type="match status" value="1"/>
</dbReference>
<dbReference type="EMBL" id="JBEPCU010000402">
    <property type="protein sequence ID" value="MER6979618.1"/>
    <property type="molecule type" value="Genomic_DNA"/>
</dbReference>
<dbReference type="Pfam" id="PF01022">
    <property type="entry name" value="HTH_5"/>
    <property type="match status" value="1"/>
</dbReference>
<dbReference type="InterPro" id="IPR051011">
    <property type="entry name" value="Metal_resp_trans_reg"/>
</dbReference>
<dbReference type="InterPro" id="IPR001845">
    <property type="entry name" value="HTH_ArsR_DNA-bd_dom"/>
</dbReference>